<gene>
    <name evidence="3" type="ORF">IXC47_10140</name>
</gene>
<dbReference type="EMBL" id="JADOEL010000007">
    <property type="protein sequence ID" value="MBF8178041.1"/>
    <property type="molecule type" value="Genomic_DNA"/>
</dbReference>
<protein>
    <recommendedName>
        <fullName evidence="5">Phage integrase family protein</fullName>
    </recommendedName>
</protein>
<dbReference type="Gene3D" id="1.10.443.10">
    <property type="entry name" value="Intergrase catalytic core"/>
    <property type="match status" value="1"/>
</dbReference>
<dbReference type="InterPro" id="IPR011010">
    <property type="entry name" value="DNA_brk_join_enz"/>
</dbReference>
<dbReference type="RefSeq" id="WP_195875563.1">
    <property type="nucleotide sequence ID" value="NZ_JADOEL010000007.1"/>
</dbReference>
<accession>A0ABS0ET70</accession>
<name>A0ABS0ET70_9BURK</name>
<dbReference type="InterPro" id="IPR013762">
    <property type="entry name" value="Integrase-like_cat_sf"/>
</dbReference>
<evidence type="ECO:0000256" key="1">
    <source>
        <dbReference type="ARBA" id="ARBA00023172"/>
    </source>
</evidence>
<feature type="region of interest" description="Disordered" evidence="2">
    <location>
        <begin position="376"/>
        <end position="397"/>
    </location>
</feature>
<keyword evidence="1" id="KW-0233">DNA recombination</keyword>
<comment type="caution">
    <text evidence="3">The sequence shown here is derived from an EMBL/GenBank/DDBJ whole genome shotgun (WGS) entry which is preliminary data.</text>
</comment>
<reference evidence="3 4" key="1">
    <citation type="submission" date="2020-11" db="EMBL/GenBank/DDBJ databases">
        <title>WGS of Herminiimonas contaminans strain Marseille-Q4544 isolated from planarians Schmidtea mediterranea.</title>
        <authorList>
            <person name="Kangale L."/>
        </authorList>
    </citation>
    <scope>NUCLEOTIDE SEQUENCE [LARGE SCALE GENOMIC DNA]</scope>
    <source>
        <strain evidence="3 4">Marseille-Q4544</strain>
    </source>
</reference>
<dbReference type="Proteomes" id="UP000657372">
    <property type="component" value="Unassembled WGS sequence"/>
</dbReference>
<sequence length="397" mass="44857">MGLDRKIRLSWHQCGGLRLVAYDLIRNQLVPELMDYADHLSQRESLSSKTVINEIVLLKSLFEFLIPNFSIKNINDSLLLKFRDLELSRTLENKISRGSEVTARRTVNMKLRRAYLFIIWCQESQRLSSGSIGAYNCKVTARCDQIKGIKWRGGFRNNATNDFPLLYRKAQAGIGPDQGYFATDSDRSALGEYFARNGTTFTFTRNVLLMDIADAQGWRRGSINSLKCAQFSAGEGSSEKIRIAPAKQKFGYGWFFEVEFALANRILNFINIERALLLAEMGWDEARTEDHIFISARNGKPLTDQAISRIFGNAFKVIGRPKGAGLHSFRRKFAECRVVDEIQRRLTLGMDTSALSIAASVAVELGHAHPESLKPYVSRSQSRLAGNRAKSKKEITR</sequence>
<keyword evidence="4" id="KW-1185">Reference proteome</keyword>
<evidence type="ECO:0000256" key="2">
    <source>
        <dbReference type="SAM" id="MobiDB-lite"/>
    </source>
</evidence>
<evidence type="ECO:0008006" key="5">
    <source>
        <dbReference type="Google" id="ProtNLM"/>
    </source>
</evidence>
<evidence type="ECO:0000313" key="4">
    <source>
        <dbReference type="Proteomes" id="UP000657372"/>
    </source>
</evidence>
<organism evidence="3 4">
    <name type="scientific">Herminiimonas contaminans</name>
    <dbReference type="NCBI Taxonomy" id="1111140"/>
    <lineage>
        <taxon>Bacteria</taxon>
        <taxon>Pseudomonadati</taxon>
        <taxon>Pseudomonadota</taxon>
        <taxon>Betaproteobacteria</taxon>
        <taxon>Burkholderiales</taxon>
        <taxon>Oxalobacteraceae</taxon>
        <taxon>Herminiimonas</taxon>
    </lineage>
</organism>
<evidence type="ECO:0000313" key="3">
    <source>
        <dbReference type="EMBL" id="MBF8178041.1"/>
    </source>
</evidence>
<dbReference type="SUPFAM" id="SSF56349">
    <property type="entry name" value="DNA breaking-rejoining enzymes"/>
    <property type="match status" value="1"/>
</dbReference>
<proteinExistence type="predicted"/>